<protein>
    <submittedName>
        <fullName evidence="2">Uncharacterized protein</fullName>
    </submittedName>
</protein>
<name>A0A6T7DD87_9EUKA</name>
<organism evidence="2">
    <name type="scientific">Coccolithus braarudii</name>
    <dbReference type="NCBI Taxonomy" id="221442"/>
    <lineage>
        <taxon>Eukaryota</taxon>
        <taxon>Haptista</taxon>
        <taxon>Haptophyta</taxon>
        <taxon>Prymnesiophyceae</taxon>
        <taxon>Coccolithales</taxon>
        <taxon>Coccolithaceae</taxon>
        <taxon>Coccolithus</taxon>
    </lineage>
</organism>
<dbReference type="EMBL" id="HBEY01009763">
    <property type="protein sequence ID" value="CAD8601390.1"/>
    <property type="molecule type" value="Transcribed_RNA"/>
</dbReference>
<dbReference type="AlphaFoldDB" id="A0A6T7DD87"/>
<evidence type="ECO:0000313" key="2">
    <source>
        <dbReference type="EMBL" id="CAD8601390.1"/>
    </source>
</evidence>
<evidence type="ECO:0000313" key="1">
    <source>
        <dbReference type="EMBL" id="CAD8601389.1"/>
    </source>
</evidence>
<reference evidence="2" key="1">
    <citation type="submission" date="2021-01" db="EMBL/GenBank/DDBJ databases">
        <authorList>
            <person name="Corre E."/>
            <person name="Pelletier E."/>
            <person name="Niang G."/>
            <person name="Scheremetjew M."/>
            <person name="Finn R."/>
            <person name="Kale V."/>
            <person name="Holt S."/>
            <person name="Cochrane G."/>
            <person name="Meng A."/>
            <person name="Brown T."/>
            <person name="Cohen L."/>
        </authorList>
    </citation>
    <scope>NUCLEOTIDE SEQUENCE</scope>
    <source>
        <strain evidence="2">PLY182g</strain>
    </source>
</reference>
<gene>
    <name evidence="1" type="ORF">CPEL01642_LOCUS4719</name>
    <name evidence="2" type="ORF">CPEL01642_LOCUS4720</name>
</gene>
<accession>A0A6T7DD87</accession>
<proteinExistence type="predicted"/>
<sequence length="146" mass="15837">MSEGAMPDLAGEVVAQLEKLHDADRSPLQLACRGVTLSVKQKGARLMYVLQLAPTSRGKQTEVFFDLANVDDAIILFVAKILDGKHGWCLDVRVQHENGEKLASEFLSLETDICDVAQSKVGSSLRGLLNTLDAGEASSVCDDHHF</sequence>
<dbReference type="EMBL" id="HBEY01009762">
    <property type="protein sequence ID" value="CAD8601389.1"/>
    <property type="molecule type" value="Transcribed_RNA"/>
</dbReference>